<proteinExistence type="predicted"/>
<dbReference type="EMBL" id="ANIY01003921">
    <property type="protein sequence ID" value="ETP32856.1"/>
    <property type="molecule type" value="Genomic_DNA"/>
</dbReference>
<keyword evidence="3" id="KW-0862">Zinc</keyword>
<comment type="caution">
    <text evidence="5">The sequence shown here is derived from an EMBL/GenBank/DDBJ whole genome shotgun (WGS) entry which is preliminary data.</text>
</comment>
<dbReference type="Proteomes" id="UP000018948">
    <property type="component" value="Unassembled WGS sequence"/>
</dbReference>
<sequence length="117" mass="13285">MFHNGFKYSGNTNRKDTNYYQCSKYRSTQCKGKLIIASGHAKVTASHTCQISAIPSVIDSTEEMKGLIETEALLAKTTLPSRLWERLSLQMTKMHPDRAVTVMPRDEAINFIGYVRR</sequence>
<keyword evidence="2" id="KW-0863">Zinc-finger</keyword>
<dbReference type="AlphaFoldDB" id="W2YCZ8"/>
<evidence type="ECO:0000259" key="4">
    <source>
        <dbReference type="Pfam" id="PF04500"/>
    </source>
</evidence>
<evidence type="ECO:0000313" key="5">
    <source>
        <dbReference type="EMBL" id="ETP32856.1"/>
    </source>
</evidence>
<keyword evidence="1" id="KW-0479">Metal-binding</keyword>
<name>W2YCZ8_PHYNI</name>
<evidence type="ECO:0000313" key="6">
    <source>
        <dbReference type="Proteomes" id="UP000018948"/>
    </source>
</evidence>
<evidence type="ECO:0000256" key="2">
    <source>
        <dbReference type="ARBA" id="ARBA00022771"/>
    </source>
</evidence>
<dbReference type="InterPro" id="IPR007588">
    <property type="entry name" value="Znf_FLYWCH"/>
</dbReference>
<feature type="domain" description="FLYWCH-type" evidence="4">
    <location>
        <begin position="2"/>
        <end position="47"/>
    </location>
</feature>
<dbReference type="GO" id="GO:0008270">
    <property type="term" value="F:zinc ion binding"/>
    <property type="evidence" value="ECO:0007669"/>
    <property type="project" value="UniProtKB-KW"/>
</dbReference>
<gene>
    <name evidence="5" type="ORF">F442_18528</name>
</gene>
<protein>
    <recommendedName>
        <fullName evidence="4">FLYWCH-type domain-containing protein</fullName>
    </recommendedName>
</protein>
<dbReference type="OrthoDB" id="124341at2759"/>
<accession>W2YCZ8</accession>
<organism evidence="5 6">
    <name type="scientific">Phytophthora nicotianae P10297</name>
    <dbReference type="NCBI Taxonomy" id="1317064"/>
    <lineage>
        <taxon>Eukaryota</taxon>
        <taxon>Sar</taxon>
        <taxon>Stramenopiles</taxon>
        <taxon>Oomycota</taxon>
        <taxon>Peronosporomycetes</taxon>
        <taxon>Peronosporales</taxon>
        <taxon>Peronosporaceae</taxon>
        <taxon>Phytophthora</taxon>
    </lineage>
</organism>
<dbReference type="Gene3D" id="2.20.25.240">
    <property type="match status" value="1"/>
</dbReference>
<evidence type="ECO:0000256" key="3">
    <source>
        <dbReference type="ARBA" id="ARBA00022833"/>
    </source>
</evidence>
<reference evidence="5 6" key="1">
    <citation type="submission" date="2013-11" db="EMBL/GenBank/DDBJ databases">
        <title>The Genome Sequence of Phytophthora parasitica P10297.</title>
        <authorList>
            <consortium name="The Broad Institute Genomics Platform"/>
            <person name="Russ C."/>
            <person name="Tyler B."/>
            <person name="Panabieres F."/>
            <person name="Shan W."/>
            <person name="Tripathy S."/>
            <person name="Grunwald N."/>
            <person name="Machado M."/>
            <person name="Johnson C.S."/>
            <person name="Walker B."/>
            <person name="Young S.K."/>
            <person name="Zeng Q."/>
            <person name="Gargeya S."/>
            <person name="Fitzgerald M."/>
            <person name="Haas B."/>
            <person name="Abouelleil A."/>
            <person name="Allen A.W."/>
            <person name="Alvarado L."/>
            <person name="Arachchi H.M."/>
            <person name="Berlin A.M."/>
            <person name="Chapman S.B."/>
            <person name="Gainer-Dewar J."/>
            <person name="Goldberg J."/>
            <person name="Griggs A."/>
            <person name="Gujja S."/>
            <person name="Hansen M."/>
            <person name="Howarth C."/>
            <person name="Imamovic A."/>
            <person name="Ireland A."/>
            <person name="Larimer J."/>
            <person name="McCowan C."/>
            <person name="Murphy C."/>
            <person name="Pearson M."/>
            <person name="Poon T.W."/>
            <person name="Priest M."/>
            <person name="Roberts A."/>
            <person name="Saif S."/>
            <person name="Shea T."/>
            <person name="Sisk P."/>
            <person name="Sykes S."/>
            <person name="Wortman J."/>
            <person name="Nusbaum C."/>
            <person name="Birren B."/>
        </authorList>
    </citation>
    <scope>NUCLEOTIDE SEQUENCE [LARGE SCALE GENOMIC DNA]</scope>
    <source>
        <strain evidence="5 6">P10297</strain>
    </source>
</reference>
<evidence type="ECO:0000256" key="1">
    <source>
        <dbReference type="ARBA" id="ARBA00022723"/>
    </source>
</evidence>
<dbReference type="Pfam" id="PF04500">
    <property type="entry name" value="FLYWCH"/>
    <property type="match status" value="1"/>
</dbReference>